<feature type="binding site" evidence="1">
    <location>
        <position position="291"/>
    </location>
    <ligand>
        <name>S-adenosyl-L-methionine</name>
        <dbReference type="ChEBI" id="CHEBI:59789"/>
    </ligand>
</feature>
<dbReference type="Pfam" id="PF01938">
    <property type="entry name" value="TRAM"/>
    <property type="match status" value="1"/>
</dbReference>
<dbReference type="NCBIfam" id="TIGR00479">
    <property type="entry name" value="rumA"/>
    <property type="match status" value="1"/>
</dbReference>
<dbReference type="Pfam" id="PF05958">
    <property type="entry name" value="tRNA_U5-meth_tr"/>
    <property type="match status" value="1"/>
</dbReference>
<dbReference type="PROSITE" id="PS51687">
    <property type="entry name" value="SAM_MT_RNA_M5U"/>
    <property type="match status" value="1"/>
</dbReference>
<comment type="similarity">
    <text evidence="1">Belongs to the class I-like SAM-binding methyltransferase superfamily. RNA M5U methyltransferase family.</text>
</comment>
<reference evidence="3 4" key="1">
    <citation type="submission" date="2017-05" db="EMBL/GenBank/DDBJ databases">
        <title>Vagococcus spp. assemblies.</title>
        <authorList>
            <person name="Gulvik C.A."/>
        </authorList>
    </citation>
    <scope>NUCLEOTIDE SEQUENCE [LARGE SCALE GENOMIC DNA]</scope>
    <source>
        <strain evidence="3 4">NCFB 2497</strain>
    </source>
</reference>
<protein>
    <submittedName>
        <fullName evidence="3">23S rRNA (Uracil(1939)-C(5))-methyltransferase RlmD</fullName>
    </submittedName>
</protein>
<dbReference type="PROSITE" id="PS50926">
    <property type="entry name" value="TRAM"/>
    <property type="match status" value="1"/>
</dbReference>
<organism evidence="3 4">
    <name type="scientific">Vagococcus fluvialis</name>
    <dbReference type="NCBI Taxonomy" id="2738"/>
    <lineage>
        <taxon>Bacteria</taxon>
        <taxon>Bacillati</taxon>
        <taxon>Bacillota</taxon>
        <taxon>Bacilli</taxon>
        <taxon>Lactobacillales</taxon>
        <taxon>Enterococcaceae</taxon>
        <taxon>Vagococcus</taxon>
    </lineage>
</organism>
<feature type="binding site" evidence="1">
    <location>
        <position position="389"/>
    </location>
    <ligand>
        <name>S-adenosyl-L-methionine</name>
        <dbReference type="ChEBI" id="CHEBI:59789"/>
    </ligand>
</feature>
<dbReference type="AlphaFoldDB" id="A0A369AVN6"/>
<accession>A0A369AVN6</accession>
<feature type="active site" description="Nucleophile" evidence="1">
    <location>
        <position position="416"/>
    </location>
</feature>
<dbReference type="Gene3D" id="2.40.50.140">
    <property type="entry name" value="Nucleic acid-binding proteins"/>
    <property type="match status" value="1"/>
</dbReference>
<dbReference type="InterPro" id="IPR030390">
    <property type="entry name" value="MeTrfase_TrmA_AS"/>
</dbReference>
<dbReference type="InterPro" id="IPR030391">
    <property type="entry name" value="MeTrfase_TrmA_CS"/>
</dbReference>
<evidence type="ECO:0000256" key="2">
    <source>
        <dbReference type="PROSITE-ProRule" id="PRU10015"/>
    </source>
</evidence>
<dbReference type="OrthoDB" id="9804590at2"/>
<dbReference type="InterPro" id="IPR010280">
    <property type="entry name" value="U5_MeTrfase_fam"/>
</dbReference>
<feature type="active site" evidence="2">
    <location>
        <position position="416"/>
    </location>
</feature>
<keyword evidence="1" id="KW-0949">S-adenosyl-L-methionine</keyword>
<feature type="binding site" evidence="1">
    <location>
        <position position="320"/>
    </location>
    <ligand>
        <name>S-adenosyl-L-methionine</name>
        <dbReference type="ChEBI" id="CHEBI:59789"/>
    </ligand>
</feature>
<dbReference type="EMBL" id="NGJX01000007">
    <property type="protein sequence ID" value="RSU01488.1"/>
    <property type="molecule type" value="Genomic_DNA"/>
</dbReference>
<sequence length="461" mass="52750">MIKTKKELPVNKNDKYWLTIEDMTHDGRGVGKVDFYPIFIENAIIGEEVEVKILKTTKKFAYGKVLQWKKKSPNRVEDIDSNLIRTGIAPLAHMTYEAQLLFKQQQVEKAVTRIGGFESIEIKATKGMETPFKYRNKAQIPVRKINERLELGFFRRNSHDLIPIEDFYIQEEAIDEALIAIKPILEQFNVKPYDEEKQTGHLRNIVIRKGHYTNELMIVLVTKKKKLFKIGEICKAIVEAVPNVTSIMQSIHTENNNVILGKEFVRLYGKEYIEDQLLGNTYQISASSFYQINTTQAEVLYKEAISRAELTKDDVVIDAYCGIGTIGLSLAKDVKKVYGVEIVEEAIEDARKNAEINDIDNVEFEVGKAEVIFDKWLKEEVQPTVIVVDPPRKGLTESFIKASVEINPEKIVYVSCDPATFARDLKLYNELGYTPDYVQPVDMFPQTSHVETVVLMSRVDK</sequence>
<proteinExistence type="inferred from homology"/>
<dbReference type="SUPFAM" id="SSF53335">
    <property type="entry name" value="S-adenosyl-L-methionine-dependent methyltransferases"/>
    <property type="match status" value="1"/>
</dbReference>
<dbReference type="GO" id="GO:0070475">
    <property type="term" value="P:rRNA base methylation"/>
    <property type="evidence" value="ECO:0007669"/>
    <property type="project" value="TreeGrafter"/>
</dbReference>
<gene>
    <name evidence="3" type="ORF">CBF32_08135</name>
</gene>
<dbReference type="PANTHER" id="PTHR11061">
    <property type="entry name" value="RNA M5U METHYLTRANSFERASE"/>
    <property type="match status" value="1"/>
</dbReference>
<dbReference type="GO" id="GO:0070041">
    <property type="term" value="F:rRNA (uridine-C5-)-methyltransferase activity"/>
    <property type="evidence" value="ECO:0007669"/>
    <property type="project" value="TreeGrafter"/>
</dbReference>
<evidence type="ECO:0000256" key="1">
    <source>
        <dbReference type="PROSITE-ProRule" id="PRU01024"/>
    </source>
</evidence>
<dbReference type="PANTHER" id="PTHR11061:SF30">
    <property type="entry name" value="TRNA (URACIL(54)-C(5))-METHYLTRANSFERASE"/>
    <property type="match status" value="1"/>
</dbReference>
<dbReference type="PROSITE" id="PS01230">
    <property type="entry name" value="TRMA_1"/>
    <property type="match status" value="1"/>
</dbReference>
<name>A0A369AVN6_9ENTE</name>
<dbReference type="FunFam" id="3.40.50.150:FF:000009">
    <property type="entry name" value="23S rRNA (Uracil(1939)-C(5))-methyltransferase RlmD"/>
    <property type="match status" value="1"/>
</dbReference>
<dbReference type="InterPro" id="IPR029063">
    <property type="entry name" value="SAM-dependent_MTases_sf"/>
</dbReference>
<dbReference type="Gene3D" id="2.40.50.1070">
    <property type="match status" value="1"/>
</dbReference>
<keyword evidence="1 3" id="KW-0489">Methyltransferase</keyword>
<dbReference type="InterPro" id="IPR002792">
    <property type="entry name" value="TRAM_dom"/>
</dbReference>
<dbReference type="InterPro" id="IPR012340">
    <property type="entry name" value="NA-bd_OB-fold"/>
</dbReference>
<dbReference type="CDD" id="cd02440">
    <property type="entry name" value="AdoMet_MTases"/>
    <property type="match status" value="1"/>
</dbReference>
<dbReference type="GeneID" id="63146672"/>
<dbReference type="PROSITE" id="PS01231">
    <property type="entry name" value="TRMA_2"/>
    <property type="match status" value="1"/>
</dbReference>
<keyword evidence="1 3" id="KW-0808">Transferase</keyword>
<keyword evidence="4" id="KW-1185">Reference proteome</keyword>
<feature type="binding site" evidence="1">
    <location>
        <position position="341"/>
    </location>
    <ligand>
        <name>S-adenosyl-L-methionine</name>
        <dbReference type="ChEBI" id="CHEBI:59789"/>
    </ligand>
</feature>
<dbReference type="FunFam" id="2.40.50.1070:FF:000003">
    <property type="entry name" value="23S rRNA (Uracil-5-)-methyltransferase RumA"/>
    <property type="match status" value="1"/>
</dbReference>
<evidence type="ECO:0000313" key="3">
    <source>
        <dbReference type="EMBL" id="RSU01488.1"/>
    </source>
</evidence>
<dbReference type="RefSeq" id="WP_114289839.1">
    <property type="nucleotide sequence ID" value="NZ_CP122523.1"/>
</dbReference>
<dbReference type="Proteomes" id="UP000288197">
    <property type="component" value="Unassembled WGS sequence"/>
</dbReference>
<comment type="caution">
    <text evidence="3">The sequence shown here is derived from an EMBL/GenBank/DDBJ whole genome shotgun (WGS) entry which is preliminary data.</text>
</comment>
<dbReference type="SUPFAM" id="SSF50249">
    <property type="entry name" value="Nucleic acid-binding proteins"/>
    <property type="match status" value="1"/>
</dbReference>
<dbReference type="Gene3D" id="3.40.50.150">
    <property type="entry name" value="Vaccinia Virus protein VP39"/>
    <property type="match status" value="1"/>
</dbReference>
<evidence type="ECO:0000313" key="4">
    <source>
        <dbReference type="Proteomes" id="UP000288197"/>
    </source>
</evidence>